<comment type="subunit">
    <text evidence="24">Homodimer. Interacts with lysosomal protein GLMP (via lumenal domain); the interaction starts while both proteins are still in the endoplasmic reticulum and is required for stabilization of MFSD1 in lysosomes but has no direct effect on its targeting to lysosomes or transporter activity.</text>
</comment>
<evidence type="ECO:0000256" key="16">
    <source>
        <dbReference type="ARBA" id="ARBA00044900"/>
    </source>
</evidence>
<evidence type="ECO:0000256" key="14">
    <source>
        <dbReference type="ARBA" id="ARBA00044898"/>
    </source>
</evidence>
<dbReference type="EMBL" id="BMJS01000002">
    <property type="protein sequence ID" value="GGF89255.1"/>
    <property type="molecule type" value="Genomic_DNA"/>
</dbReference>
<evidence type="ECO:0000259" key="26">
    <source>
        <dbReference type="PROSITE" id="PS50850"/>
    </source>
</evidence>
<evidence type="ECO:0000256" key="24">
    <source>
        <dbReference type="ARBA" id="ARBA00046376"/>
    </source>
</evidence>
<organism evidence="27 28">
    <name type="scientific">Cysteiniphilum litorale</name>
    <dbReference type="NCBI Taxonomy" id="2056700"/>
    <lineage>
        <taxon>Bacteria</taxon>
        <taxon>Pseudomonadati</taxon>
        <taxon>Pseudomonadota</taxon>
        <taxon>Gammaproteobacteria</taxon>
        <taxon>Thiotrichales</taxon>
        <taxon>Fastidiosibacteraceae</taxon>
        <taxon>Cysteiniphilum</taxon>
    </lineage>
</organism>
<dbReference type="InterPro" id="IPR011701">
    <property type="entry name" value="MFS"/>
</dbReference>
<comment type="catalytic activity">
    <reaction evidence="9">
        <text>L-histidyl-glycine(out) = L-histidyl-glycine(in)</text>
        <dbReference type="Rhea" id="RHEA:79395"/>
        <dbReference type="ChEBI" id="CHEBI:229957"/>
    </reaction>
</comment>
<reference evidence="27" key="2">
    <citation type="submission" date="2020-09" db="EMBL/GenBank/DDBJ databases">
        <authorList>
            <person name="Sun Q."/>
            <person name="Zhou Y."/>
        </authorList>
    </citation>
    <scope>NUCLEOTIDE SEQUENCE</scope>
    <source>
        <strain evidence="27">CGMCC 1.15758</strain>
    </source>
</reference>
<dbReference type="SUPFAM" id="SSF103473">
    <property type="entry name" value="MFS general substrate transporter"/>
    <property type="match status" value="1"/>
</dbReference>
<comment type="similarity">
    <text evidence="2">Belongs to the major facilitator superfamily.</text>
</comment>
<evidence type="ECO:0000256" key="3">
    <source>
        <dbReference type="ARBA" id="ARBA00022448"/>
    </source>
</evidence>
<evidence type="ECO:0000256" key="23">
    <source>
        <dbReference type="ARBA" id="ARBA00045709"/>
    </source>
</evidence>
<sequence>MTIHKIKGYVIFVVVLSAFLLFYKYIMQVFPGLIANDIMSSFSISPAQAGSLVAITFWTIVITQLFSGLILDKFGFRIISSLSLVSSALGLLVFIYGANHGDLWLGYLGRIMIGIGISFATVSYIKAVSVWFSPRRFAFVSSFLATAAMLGAIIGQAPLSYLISHTGSWQKALAICAFVGLIGALLYFLIVRDHNPKQKEISTKDSSLEWASIKTVLFNRNNWLLTFYSGLSFTAIDAFAGLWGNNYFREQYGVSTEHAAGMISMIFLGMAIGSPIIGKLSEYYNTKRLMLGFHVVATISLAIVLTMKTTPLTASICLFIFGFSLGIYMLSFAIGRRINPIVVTATVAALINTGEPIFGAIFDPLIGYFLELTWQGNYINSAGQIVHYAQGLAPANAVKHFDVSSYHMAFSILTLSMILSFVLLCFVKDNNEEQSDDV</sequence>
<dbReference type="GO" id="GO:0022857">
    <property type="term" value="F:transmembrane transporter activity"/>
    <property type="evidence" value="ECO:0007669"/>
    <property type="project" value="InterPro"/>
</dbReference>
<feature type="transmembrane region" description="Helical" evidence="25">
    <location>
        <begin position="259"/>
        <end position="277"/>
    </location>
</feature>
<name>A0A8J2Z2P8_9GAMM</name>
<comment type="caution">
    <text evidence="27">The sequence shown here is derived from an EMBL/GenBank/DDBJ whole genome shotgun (WGS) entry which is preliminary data.</text>
</comment>
<reference evidence="27" key="1">
    <citation type="journal article" date="2014" name="Int. J. Syst. Evol. Microbiol.">
        <title>Complete genome sequence of Corynebacterium casei LMG S-19264T (=DSM 44701T), isolated from a smear-ripened cheese.</title>
        <authorList>
            <consortium name="US DOE Joint Genome Institute (JGI-PGF)"/>
            <person name="Walter F."/>
            <person name="Albersmeier A."/>
            <person name="Kalinowski J."/>
            <person name="Ruckert C."/>
        </authorList>
    </citation>
    <scope>NUCLEOTIDE SEQUENCE</scope>
    <source>
        <strain evidence="27">CGMCC 1.15758</strain>
    </source>
</reference>
<feature type="transmembrane region" description="Helical" evidence="25">
    <location>
        <begin position="169"/>
        <end position="190"/>
    </location>
</feature>
<comment type="catalytic activity">
    <reaction evidence="15">
        <text>L-arginyl-L-alpha-amino acid(out) = L-arginyl-L-alpha-amino acid(in)</text>
        <dbReference type="Rhea" id="RHEA:79371"/>
        <dbReference type="ChEBI" id="CHEBI:84315"/>
    </reaction>
</comment>
<feature type="transmembrane region" description="Helical" evidence="25">
    <location>
        <begin position="47"/>
        <end position="71"/>
    </location>
</feature>
<evidence type="ECO:0000256" key="25">
    <source>
        <dbReference type="SAM" id="Phobius"/>
    </source>
</evidence>
<evidence type="ECO:0000256" key="4">
    <source>
        <dbReference type="ARBA" id="ARBA00022692"/>
    </source>
</evidence>
<comment type="function">
    <text evidence="23">Lysosomal dipeptide uniporter that selectively exports lysine, arginine or histidine-containing dipeptides with a net positive charge from the lysosome lumen into the cytosol. Could play a role in a specific type of protein O-glycosylation indirectly regulating macrophages migration and tissue invasion. Also essential for liver homeostasis.</text>
</comment>
<evidence type="ECO:0000256" key="10">
    <source>
        <dbReference type="ARBA" id="ARBA00044881"/>
    </source>
</evidence>
<comment type="subcellular location">
    <subcellularLocation>
        <location evidence="1">Lysosome membrane</location>
        <topology evidence="1">Multi-pass membrane protein</topology>
    </subcellularLocation>
</comment>
<feature type="transmembrane region" description="Helical" evidence="25">
    <location>
        <begin position="406"/>
        <end position="427"/>
    </location>
</feature>
<proteinExistence type="inferred from homology"/>
<evidence type="ECO:0000256" key="7">
    <source>
        <dbReference type="ARBA" id="ARBA00023228"/>
    </source>
</evidence>
<dbReference type="InterPro" id="IPR052187">
    <property type="entry name" value="MFSD1"/>
</dbReference>
<comment type="catalytic activity">
    <reaction evidence="12">
        <text>L-lysyl-L-alpha-amino acid(out) = L-lysyl-L-alpha-amino acid(in)</text>
        <dbReference type="Rhea" id="RHEA:79387"/>
        <dbReference type="ChEBI" id="CHEBI:229965"/>
    </reaction>
</comment>
<keyword evidence="6 25" id="KW-0472">Membrane</keyword>
<accession>A0A8J2Z2P8</accession>
<evidence type="ECO:0000256" key="9">
    <source>
        <dbReference type="ARBA" id="ARBA00044878"/>
    </source>
</evidence>
<evidence type="ECO:0000256" key="12">
    <source>
        <dbReference type="ARBA" id="ARBA00044891"/>
    </source>
</evidence>
<dbReference type="OrthoDB" id="5620971at2"/>
<dbReference type="AlphaFoldDB" id="A0A8J2Z2P8"/>
<comment type="catalytic activity">
    <reaction evidence="11">
        <text>L-alpha-aminoacyl-L-histidine(out) = L-alpha-aminoacyl-L-histidine(in)</text>
        <dbReference type="Rhea" id="RHEA:79375"/>
        <dbReference type="ChEBI" id="CHEBI:229967"/>
    </reaction>
</comment>
<dbReference type="RefSeq" id="WP_117001416.1">
    <property type="nucleotide sequence ID" value="NZ_BMJS01000002.1"/>
</dbReference>
<comment type="catalytic activity">
    <reaction evidence="13">
        <text>L-alpha-aminoacyl-L-lysine(out) = L-alpha-aminoacyl-L-lysine(in)</text>
        <dbReference type="Rhea" id="RHEA:79383"/>
        <dbReference type="ChEBI" id="CHEBI:229966"/>
    </reaction>
</comment>
<evidence type="ECO:0000256" key="13">
    <source>
        <dbReference type="ARBA" id="ARBA00044893"/>
    </source>
</evidence>
<comment type="catalytic activity">
    <reaction evidence="8">
        <text>L-lysyl-L-alanine(out) = L-lysyl-L-alanine(in)</text>
        <dbReference type="Rhea" id="RHEA:79399"/>
        <dbReference type="ChEBI" id="CHEBI:229954"/>
    </reaction>
</comment>
<keyword evidence="28" id="KW-1185">Reference proteome</keyword>
<evidence type="ECO:0000313" key="28">
    <source>
        <dbReference type="Proteomes" id="UP000636949"/>
    </source>
</evidence>
<dbReference type="PANTHER" id="PTHR23512:SF3">
    <property type="entry name" value="MAJOR FACILITATOR SUPERFAMILY DOMAIN-CONTAINING PROTEIN 1"/>
    <property type="match status" value="1"/>
</dbReference>
<comment type="catalytic activity">
    <reaction evidence="16">
        <text>L-lysyl-L-lysine(out) = L-lysyl-L-lysine(in)</text>
        <dbReference type="Rhea" id="RHEA:79403"/>
        <dbReference type="ChEBI" id="CHEBI:229956"/>
    </reaction>
</comment>
<gene>
    <name evidence="27" type="ORF">GCM10010995_03160</name>
</gene>
<feature type="transmembrane region" description="Helical" evidence="25">
    <location>
        <begin position="137"/>
        <end position="157"/>
    </location>
</feature>
<dbReference type="Pfam" id="PF07690">
    <property type="entry name" value="MFS_1"/>
    <property type="match status" value="1"/>
</dbReference>
<feature type="transmembrane region" description="Helical" evidence="25">
    <location>
        <begin position="104"/>
        <end position="125"/>
    </location>
</feature>
<evidence type="ECO:0000256" key="21">
    <source>
        <dbReference type="ARBA" id="ARBA00044985"/>
    </source>
</evidence>
<dbReference type="Proteomes" id="UP000636949">
    <property type="component" value="Unassembled WGS sequence"/>
</dbReference>
<dbReference type="Gene3D" id="1.20.1250.20">
    <property type="entry name" value="MFS general substrate transporter like domains"/>
    <property type="match status" value="2"/>
</dbReference>
<evidence type="ECO:0000256" key="1">
    <source>
        <dbReference type="ARBA" id="ARBA00004155"/>
    </source>
</evidence>
<comment type="catalytic activity">
    <reaction evidence="19">
        <text>L-alanyl-L-lysine(out) = L-alanyl-L-lysine(in)</text>
        <dbReference type="Rhea" id="RHEA:79415"/>
        <dbReference type="ChEBI" id="CHEBI:192470"/>
    </reaction>
</comment>
<keyword evidence="3" id="KW-0813">Transport</keyword>
<feature type="transmembrane region" description="Helical" evidence="25">
    <location>
        <begin position="9"/>
        <end position="27"/>
    </location>
</feature>
<comment type="catalytic activity">
    <reaction evidence="10">
        <text>L-alpha-aminoacyl-L-arginine(out) = L-alpha-aminoacyl-L-arginine(in)</text>
        <dbReference type="Rhea" id="RHEA:79367"/>
        <dbReference type="ChEBI" id="CHEBI:229968"/>
    </reaction>
</comment>
<evidence type="ECO:0000256" key="6">
    <source>
        <dbReference type="ARBA" id="ARBA00023136"/>
    </source>
</evidence>
<dbReference type="GO" id="GO:0005765">
    <property type="term" value="C:lysosomal membrane"/>
    <property type="evidence" value="ECO:0007669"/>
    <property type="project" value="UniProtKB-SubCell"/>
</dbReference>
<feature type="transmembrane region" description="Helical" evidence="25">
    <location>
        <begin position="341"/>
        <end position="362"/>
    </location>
</feature>
<comment type="catalytic activity">
    <reaction evidence="20">
        <text>L-lysyl-glycine(out) = L-lysyl-glycine(in)</text>
        <dbReference type="Rhea" id="RHEA:79407"/>
        <dbReference type="ChEBI" id="CHEBI:191202"/>
    </reaction>
</comment>
<evidence type="ECO:0000256" key="2">
    <source>
        <dbReference type="ARBA" id="ARBA00008335"/>
    </source>
</evidence>
<keyword evidence="5 25" id="KW-1133">Transmembrane helix</keyword>
<feature type="transmembrane region" description="Helical" evidence="25">
    <location>
        <begin position="78"/>
        <end position="98"/>
    </location>
</feature>
<evidence type="ECO:0000256" key="18">
    <source>
        <dbReference type="ARBA" id="ARBA00044912"/>
    </source>
</evidence>
<dbReference type="PROSITE" id="PS50850">
    <property type="entry name" value="MFS"/>
    <property type="match status" value="1"/>
</dbReference>
<evidence type="ECO:0000256" key="19">
    <source>
        <dbReference type="ARBA" id="ARBA00044919"/>
    </source>
</evidence>
<evidence type="ECO:0000256" key="5">
    <source>
        <dbReference type="ARBA" id="ARBA00022989"/>
    </source>
</evidence>
<feature type="transmembrane region" description="Helical" evidence="25">
    <location>
        <begin position="223"/>
        <end position="244"/>
    </location>
</feature>
<comment type="catalytic activity">
    <reaction evidence="17">
        <text>L-arginyl-glycine(out) = L-arginyl-glycine(in)</text>
        <dbReference type="Rhea" id="RHEA:79391"/>
        <dbReference type="ChEBI" id="CHEBI:229955"/>
    </reaction>
</comment>
<feature type="transmembrane region" description="Helical" evidence="25">
    <location>
        <begin position="289"/>
        <end position="307"/>
    </location>
</feature>
<comment type="catalytic activity">
    <reaction evidence="14">
        <text>L-aspartyl-L-lysine(out) = L-aspartyl-L-lysine(in)</text>
        <dbReference type="Rhea" id="RHEA:79411"/>
        <dbReference type="ChEBI" id="CHEBI:229953"/>
    </reaction>
</comment>
<dbReference type="InterPro" id="IPR036259">
    <property type="entry name" value="MFS_trans_sf"/>
</dbReference>
<keyword evidence="4 25" id="KW-0812">Transmembrane</keyword>
<evidence type="ECO:0000313" key="27">
    <source>
        <dbReference type="EMBL" id="GGF89255.1"/>
    </source>
</evidence>
<feature type="transmembrane region" description="Helical" evidence="25">
    <location>
        <begin position="313"/>
        <end position="334"/>
    </location>
</feature>
<comment type="catalytic activity">
    <reaction evidence="18">
        <text>L-histidyl-L-alpha-amino acid(out) = L-histidyl-L-alpha-amino acid(in)</text>
        <dbReference type="Rhea" id="RHEA:79379"/>
        <dbReference type="ChEBI" id="CHEBI:229964"/>
    </reaction>
</comment>
<evidence type="ECO:0000256" key="22">
    <source>
        <dbReference type="ARBA" id="ARBA00045018"/>
    </source>
</evidence>
<evidence type="ECO:0000256" key="11">
    <source>
        <dbReference type="ARBA" id="ARBA00044884"/>
    </source>
</evidence>
<dbReference type="InterPro" id="IPR020846">
    <property type="entry name" value="MFS_dom"/>
</dbReference>
<evidence type="ECO:0000256" key="15">
    <source>
        <dbReference type="ARBA" id="ARBA00044899"/>
    </source>
</evidence>
<evidence type="ECO:0000256" key="17">
    <source>
        <dbReference type="ARBA" id="ARBA00044903"/>
    </source>
</evidence>
<dbReference type="PANTHER" id="PTHR23512">
    <property type="entry name" value="MAJOR FACILITATOR SUPERFAMILY DOMAIN-CONTAINING PROTEIN 1"/>
    <property type="match status" value="1"/>
</dbReference>
<evidence type="ECO:0000256" key="8">
    <source>
        <dbReference type="ARBA" id="ARBA00044876"/>
    </source>
</evidence>
<evidence type="ECO:0000256" key="20">
    <source>
        <dbReference type="ARBA" id="ARBA00044924"/>
    </source>
</evidence>
<keyword evidence="7" id="KW-0458">Lysosome</keyword>
<feature type="domain" description="Major facilitator superfamily (MFS) profile" evidence="26">
    <location>
        <begin position="10"/>
        <end position="432"/>
    </location>
</feature>
<protein>
    <recommendedName>
        <fullName evidence="21">Lysosomal dipeptide transporter MFSD1</fullName>
    </recommendedName>
    <alternativeName>
        <fullName evidence="22">Major facilitator superfamily domain-containing protein 1</fullName>
    </alternativeName>
</protein>